<reference evidence="1 2" key="1">
    <citation type="journal article" date="2009" name="Stand. Genomic Sci.">
        <title>Complete genome sequence of Pedobacter heparinus type strain (HIM 762-3).</title>
        <authorList>
            <person name="Han C."/>
            <person name="Spring S."/>
            <person name="Lapidus A."/>
            <person name="Del Rio T.G."/>
            <person name="Tice H."/>
            <person name="Copeland A."/>
            <person name="Cheng J.F."/>
            <person name="Lucas S."/>
            <person name="Chen F."/>
            <person name="Nolan M."/>
            <person name="Bruce D."/>
            <person name="Goodwin L."/>
            <person name="Pitluck S."/>
            <person name="Ivanova N."/>
            <person name="Mavromatis K."/>
            <person name="Mikhailova N."/>
            <person name="Pati A."/>
            <person name="Chen A."/>
            <person name="Palaniappan K."/>
            <person name="Land M."/>
            <person name="Hauser L."/>
            <person name="Chang Y.J."/>
            <person name="Jeffries C.C."/>
            <person name="Saunders E."/>
            <person name="Chertkov O."/>
            <person name="Brettin T."/>
            <person name="Goker M."/>
            <person name="Rohde M."/>
            <person name="Bristow J."/>
            <person name="Eisen J.A."/>
            <person name="Markowitz V."/>
            <person name="Hugenholtz P."/>
            <person name="Kyrpides N.C."/>
            <person name="Klenk H.P."/>
            <person name="Detter J.C."/>
        </authorList>
    </citation>
    <scope>NUCLEOTIDE SEQUENCE [LARGE SCALE GENOMIC DNA]</scope>
    <source>
        <strain evidence="2">ATCC 13125 / DSM 2366 / CIP 104194 / JCM 7457 / NBRC 12017 / NCIMB 9290 / NRRL B-14731 / HIM 762-3</strain>
    </source>
</reference>
<gene>
    <name evidence="1" type="ordered locus">Phep_0750</name>
</gene>
<evidence type="ECO:0000313" key="1">
    <source>
        <dbReference type="EMBL" id="ACU02972.1"/>
    </source>
</evidence>
<accession>C6Y1J6</accession>
<dbReference type="AlphaFoldDB" id="C6Y1J6"/>
<organism evidence="1 2">
    <name type="scientific">Pedobacter heparinus (strain ATCC 13125 / DSM 2366 / CIP 104194 / JCM 7457 / NBRC 12017 / NCIMB 9290 / NRRL B-14731 / HIM 762-3)</name>
    <dbReference type="NCBI Taxonomy" id="485917"/>
    <lineage>
        <taxon>Bacteria</taxon>
        <taxon>Pseudomonadati</taxon>
        <taxon>Bacteroidota</taxon>
        <taxon>Sphingobacteriia</taxon>
        <taxon>Sphingobacteriales</taxon>
        <taxon>Sphingobacteriaceae</taxon>
        <taxon>Pedobacter</taxon>
    </lineage>
</organism>
<dbReference type="EMBL" id="CP001681">
    <property type="protein sequence ID" value="ACU02972.1"/>
    <property type="molecule type" value="Genomic_DNA"/>
</dbReference>
<dbReference type="RefSeq" id="WP_012780918.1">
    <property type="nucleotide sequence ID" value="NC_013061.1"/>
</dbReference>
<sequence length="245" mass="27395">MRLIFIFLLSIGTAYGQGSREIKVGYAGRYDSLPKIRFEVTSKESFDRLPQQGQLIPKAIAMDKGMLAIPSGKGRLRLKKYNGSPGQGDGFRGWKYAGYFPLLKMHALFSHSVSEHIGFSDLVLIDSITADRYSIVSIGDDAVEVPIPSPDGRFLAYYYNPIYERNSSFIGVLAVDAKDSHTKGHISELMSFQTKDWGVENIRWAGSSSFIVKAYTVEIAGQNRTRKYTYYLGRLDPADDKTGHN</sequence>
<protein>
    <submittedName>
        <fullName evidence="1">Uncharacterized protein</fullName>
    </submittedName>
</protein>
<dbReference type="KEGG" id="phe:Phep_0750"/>
<proteinExistence type="predicted"/>
<dbReference type="Proteomes" id="UP000000852">
    <property type="component" value="Chromosome"/>
</dbReference>
<dbReference type="STRING" id="485917.Phep_0750"/>
<dbReference type="eggNOG" id="ENOG5032TWQ">
    <property type="taxonomic scope" value="Bacteria"/>
</dbReference>
<dbReference type="OrthoDB" id="702987at2"/>
<name>C6Y1J6_PEDHD</name>
<evidence type="ECO:0000313" key="2">
    <source>
        <dbReference type="Proteomes" id="UP000000852"/>
    </source>
</evidence>
<keyword evidence="2" id="KW-1185">Reference proteome</keyword>
<dbReference type="HOGENOM" id="CLU_1189303_0_0_10"/>